<comment type="subcellular location">
    <subcellularLocation>
        <location evidence="10">Cell inner membrane</location>
        <topology evidence="10">Multi-pass membrane protein</topology>
    </subcellularLocation>
</comment>
<comment type="caution">
    <text evidence="11">The sequence shown here is derived from an EMBL/GenBank/DDBJ whole genome shotgun (WGS) entry which is preliminary data.</text>
</comment>
<evidence type="ECO:0000256" key="9">
    <source>
        <dbReference type="ARBA" id="ARBA00023136"/>
    </source>
</evidence>
<dbReference type="HAMAP" id="MF_00462">
    <property type="entry name" value="RsxD_RnfD"/>
    <property type="match status" value="1"/>
</dbReference>
<evidence type="ECO:0000313" key="12">
    <source>
        <dbReference type="Proteomes" id="UP001161389"/>
    </source>
</evidence>
<evidence type="ECO:0000256" key="2">
    <source>
        <dbReference type="ARBA" id="ARBA00022553"/>
    </source>
</evidence>
<comment type="subunit">
    <text evidence="10">The complex is composed of six subunits: RnfA, RnfB, RnfC, RnfD, RnfE and RnfG.</text>
</comment>
<dbReference type="NCBIfam" id="TIGR01946">
    <property type="entry name" value="rnfD"/>
    <property type="match status" value="1"/>
</dbReference>
<evidence type="ECO:0000256" key="5">
    <source>
        <dbReference type="ARBA" id="ARBA00022692"/>
    </source>
</evidence>
<comment type="similarity">
    <text evidence="10">Belongs to the NqrB/RnfD family.</text>
</comment>
<feature type="transmembrane region" description="Helical" evidence="10">
    <location>
        <begin position="21"/>
        <end position="40"/>
    </location>
</feature>
<evidence type="ECO:0000256" key="4">
    <source>
        <dbReference type="ARBA" id="ARBA00022643"/>
    </source>
</evidence>
<name>A0AA37SCA5_9GAMM</name>
<feature type="transmembrane region" description="Helical" evidence="10">
    <location>
        <begin position="71"/>
        <end position="91"/>
    </location>
</feature>
<dbReference type="PANTHER" id="PTHR30578:SF0">
    <property type="entry name" value="ION-TRANSLOCATING OXIDOREDUCTASE COMPLEX SUBUNIT D"/>
    <property type="match status" value="1"/>
</dbReference>
<dbReference type="GO" id="GO:0022900">
    <property type="term" value="P:electron transport chain"/>
    <property type="evidence" value="ECO:0007669"/>
    <property type="project" value="UniProtKB-UniRule"/>
</dbReference>
<keyword evidence="9 10" id="KW-0472">Membrane</keyword>
<organism evidence="11 12">
    <name type="scientific">Litoribrevibacter albus</name>
    <dbReference type="NCBI Taxonomy" id="1473156"/>
    <lineage>
        <taxon>Bacteria</taxon>
        <taxon>Pseudomonadati</taxon>
        <taxon>Pseudomonadota</taxon>
        <taxon>Gammaproteobacteria</taxon>
        <taxon>Oceanospirillales</taxon>
        <taxon>Oceanospirillaceae</taxon>
        <taxon>Litoribrevibacter</taxon>
    </lineage>
</organism>
<keyword evidence="6 10" id="KW-1278">Translocase</keyword>
<dbReference type="InterPro" id="IPR011303">
    <property type="entry name" value="RnfD_bac"/>
</dbReference>
<reference evidence="11" key="1">
    <citation type="journal article" date="2014" name="Int. J. Syst. Evol. Microbiol.">
        <title>Complete genome sequence of Corynebacterium casei LMG S-19264T (=DSM 44701T), isolated from a smear-ripened cheese.</title>
        <authorList>
            <consortium name="US DOE Joint Genome Institute (JGI-PGF)"/>
            <person name="Walter F."/>
            <person name="Albersmeier A."/>
            <person name="Kalinowski J."/>
            <person name="Ruckert C."/>
        </authorList>
    </citation>
    <scope>NUCLEOTIDE SEQUENCE</scope>
    <source>
        <strain evidence="11">NBRC 110071</strain>
    </source>
</reference>
<accession>A0AA37SCA5</accession>
<keyword evidence="3 10" id="KW-0285">Flavoprotein</keyword>
<feature type="transmembrane region" description="Helical" evidence="10">
    <location>
        <begin position="127"/>
        <end position="146"/>
    </location>
</feature>
<evidence type="ECO:0000256" key="10">
    <source>
        <dbReference type="HAMAP-Rule" id="MF_00462"/>
    </source>
</evidence>
<sequence>MSFLSITSPHMNKSNVRSVGWVMTQVIIATFPAILAMTWFFGWGTLINIVLAVSVALLSESLVLKLRKRPVGFYLKDGSAIVTALLLALALPAFAPWWLTTVGVAFAIIVAKHMYGGMGYNPFNPAMVAYALLLVSFPVDMTQWSFPNHSFVLSFSDTFSHIFGLSVAHDGLTSATPLDAMKHSAGQTLNELFASKAALRPDTFEAYQVISVAFLLGGIYLLARKIYTWHAPVGMLAGMAVIATIFQIVDPDSYAPASFHLLTGATMLGAFFIVTDPVTSATSTKGRLIFGIGVGVLVYLIRAFGNYPDAVAFAVLLMNFASPFLDQYTQPRTYGHRKARSGLPKKKD</sequence>
<evidence type="ECO:0000256" key="3">
    <source>
        <dbReference type="ARBA" id="ARBA00022630"/>
    </source>
</evidence>
<feature type="transmembrane region" description="Helical" evidence="10">
    <location>
        <begin position="46"/>
        <end position="64"/>
    </location>
</feature>
<keyword evidence="10" id="KW-0997">Cell inner membrane</keyword>
<keyword evidence="7 10" id="KW-0249">Electron transport</keyword>
<keyword evidence="10" id="KW-1003">Cell membrane</keyword>
<comment type="function">
    <text evidence="10">Part of a membrane-bound complex that couples electron transfer with translocation of ions across the membrane.</text>
</comment>
<dbReference type="PANTHER" id="PTHR30578">
    <property type="entry name" value="ELECTRON TRANSPORT COMPLEX PROTEIN RNFD"/>
    <property type="match status" value="1"/>
</dbReference>
<dbReference type="GO" id="GO:0005886">
    <property type="term" value="C:plasma membrane"/>
    <property type="evidence" value="ECO:0007669"/>
    <property type="project" value="UniProtKB-SubCell"/>
</dbReference>
<keyword evidence="4 10" id="KW-0288">FMN</keyword>
<evidence type="ECO:0000256" key="7">
    <source>
        <dbReference type="ARBA" id="ARBA00022982"/>
    </source>
</evidence>
<dbReference type="EMBL" id="BSNM01000015">
    <property type="protein sequence ID" value="GLQ32165.1"/>
    <property type="molecule type" value="Genomic_DNA"/>
</dbReference>
<keyword evidence="12" id="KW-1185">Reference proteome</keyword>
<feature type="transmembrane region" description="Helical" evidence="10">
    <location>
        <begin position="255"/>
        <end position="274"/>
    </location>
</feature>
<dbReference type="NCBIfam" id="NF002011">
    <property type="entry name" value="PRK00816.1"/>
    <property type="match status" value="1"/>
</dbReference>
<feature type="transmembrane region" description="Helical" evidence="10">
    <location>
        <begin position="286"/>
        <end position="304"/>
    </location>
</feature>
<dbReference type="Pfam" id="PF03116">
    <property type="entry name" value="NQR2_RnfD_RnfE"/>
    <property type="match status" value="1"/>
</dbReference>
<proteinExistence type="inferred from homology"/>
<evidence type="ECO:0000256" key="6">
    <source>
        <dbReference type="ARBA" id="ARBA00022967"/>
    </source>
</evidence>
<evidence type="ECO:0000313" key="11">
    <source>
        <dbReference type="EMBL" id="GLQ32165.1"/>
    </source>
</evidence>
<dbReference type="EC" id="7.-.-.-" evidence="10"/>
<keyword evidence="1 10" id="KW-0813">Transport</keyword>
<evidence type="ECO:0000256" key="8">
    <source>
        <dbReference type="ARBA" id="ARBA00022989"/>
    </source>
</evidence>
<dbReference type="AlphaFoldDB" id="A0AA37SCA5"/>
<keyword evidence="2 10" id="KW-0597">Phosphoprotein</keyword>
<reference evidence="11" key="2">
    <citation type="submission" date="2023-01" db="EMBL/GenBank/DDBJ databases">
        <title>Draft genome sequence of Litoribrevibacter albus strain NBRC 110071.</title>
        <authorList>
            <person name="Sun Q."/>
            <person name="Mori K."/>
        </authorList>
    </citation>
    <scope>NUCLEOTIDE SEQUENCE</scope>
    <source>
        <strain evidence="11">NBRC 110071</strain>
    </source>
</reference>
<feature type="transmembrane region" description="Helical" evidence="10">
    <location>
        <begin position="230"/>
        <end position="249"/>
    </location>
</feature>
<dbReference type="Proteomes" id="UP001161389">
    <property type="component" value="Unassembled WGS sequence"/>
</dbReference>
<dbReference type="InterPro" id="IPR004338">
    <property type="entry name" value="NqrB/RnfD"/>
</dbReference>
<dbReference type="GO" id="GO:0055085">
    <property type="term" value="P:transmembrane transport"/>
    <property type="evidence" value="ECO:0007669"/>
    <property type="project" value="InterPro"/>
</dbReference>
<comment type="cofactor">
    <cofactor evidence="10">
        <name>FMN</name>
        <dbReference type="ChEBI" id="CHEBI:58210"/>
    </cofactor>
</comment>
<keyword evidence="5 10" id="KW-0812">Transmembrane</keyword>
<protein>
    <recommendedName>
        <fullName evidence="10">Ion-translocating oxidoreductase complex subunit D</fullName>
        <ecNumber evidence="10">7.-.-.-</ecNumber>
    </recommendedName>
    <alternativeName>
        <fullName evidence="10">Rnf electron transport complex subunit D</fullName>
    </alternativeName>
</protein>
<feature type="transmembrane region" description="Helical" evidence="10">
    <location>
        <begin position="206"/>
        <end position="223"/>
    </location>
</feature>
<keyword evidence="8 10" id="KW-1133">Transmembrane helix</keyword>
<feature type="modified residue" description="FMN phosphoryl threonine" evidence="10">
    <location>
        <position position="176"/>
    </location>
</feature>
<dbReference type="RefSeq" id="WP_284382046.1">
    <property type="nucleotide sequence ID" value="NZ_BSNM01000015.1"/>
</dbReference>
<gene>
    <name evidence="10" type="primary">rnfD</name>
    <name evidence="11" type="ORF">GCM10007876_26440</name>
</gene>
<evidence type="ECO:0000256" key="1">
    <source>
        <dbReference type="ARBA" id="ARBA00022448"/>
    </source>
</evidence>